<protein>
    <recommendedName>
        <fullName evidence="3">chitinase</fullName>
        <ecNumber evidence="3">3.2.1.14</ecNumber>
    </recommendedName>
</protein>
<dbReference type="GO" id="GO:0008061">
    <property type="term" value="F:chitin binding"/>
    <property type="evidence" value="ECO:0007669"/>
    <property type="project" value="UniProtKB-KW"/>
</dbReference>
<dbReference type="GeneID" id="54423203"/>
<dbReference type="InterPro" id="IPR029070">
    <property type="entry name" value="Chitinase_insertion_sf"/>
</dbReference>
<dbReference type="SUPFAM" id="SSF54556">
    <property type="entry name" value="Chitinase insertion domain"/>
    <property type="match status" value="1"/>
</dbReference>
<keyword evidence="14" id="KW-1185">Reference proteome</keyword>
<name>A0A6G1FR35_9PEZI</name>
<dbReference type="EC" id="3.2.1.14" evidence="3"/>
<dbReference type="AlphaFoldDB" id="A0A6G1FR35"/>
<evidence type="ECO:0000256" key="10">
    <source>
        <dbReference type="ARBA" id="ARBA00023326"/>
    </source>
</evidence>
<keyword evidence="6" id="KW-0146">Chitin degradation</keyword>
<dbReference type="PANTHER" id="PTHR47700">
    <property type="entry name" value="V CHITINASE, PUTATIVE (AFU_ORTHOLOGUE AFUA_6G13720)-RELATED"/>
    <property type="match status" value="1"/>
</dbReference>
<evidence type="ECO:0000256" key="9">
    <source>
        <dbReference type="ARBA" id="ARBA00023295"/>
    </source>
</evidence>
<evidence type="ECO:0000313" key="14">
    <source>
        <dbReference type="Proteomes" id="UP000504638"/>
    </source>
</evidence>
<keyword evidence="4" id="KW-0147">Chitin-binding</keyword>
<keyword evidence="7" id="KW-0843">Virulence</keyword>
<keyword evidence="8" id="KW-0119">Carbohydrate metabolism</keyword>
<evidence type="ECO:0000256" key="6">
    <source>
        <dbReference type="ARBA" id="ARBA00023024"/>
    </source>
</evidence>
<dbReference type="GO" id="GO:0000272">
    <property type="term" value="P:polysaccharide catabolic process"/>
    <property type="evidence" value="ECO:0007669"/>
    <property type="project" value="UniProtKB-KW"/>
</dbReference>
<dbReference type="RefSeq" id="XP_033529772.1">
    <property type="nucleotide sequence ID" value="XM_033682633.1"/>
</dbReference>
<reference evidence="13 15" key="1">
    <citation type="submission" date="2020-01" db="EMBL/GenBank/DDBJ databases">
        <authorList>
            <consortium name="DOE Joint Genome Institute"/>
            <person name="Haridas S."/>
            <person name="Albert R."/>
            <person name="Binder M."/>
            <person name="Bloem J."/>
            <person name="Labutti K."/>
            <person name="Salamov A."/>
            <person name="Andreopoulos B."/>
            <person name="Baker S.E."/>
            <person name="Barry K."/>
            <person name="Bills G."/>
            <person name="Bluhm B.H."/>
            <person name="Cannon C."/>
            <person name="Castanera R."/>
            <person name="Culley D.E."/>
            <person name="Daum C."/>
            <person name="Ezra D."/>
            <person name="Gonzalez J.B."/>
            <person name="Henrissat B."/>
            <person name="Kuo A."/>
            <person name="Liang C."/>
            <person name="Lipzen A."/>
            <person name="Lutzoni F."/>
            <person name="Magnuson J."/>
            <person name="Mondo S."/>
            <person name="Nolan M."/>
            <person name="Ohm R."/>
            <person name="Pangilinan J."/>
            <person name="Park H.-J."/>
            <person name="Ramirez L."/>
            <person name="Alfaro M."/>
            <person name="Sun H."/>
            <person name="Tritt A."/>
            <person name="Yoshinaga Y."/>
            <person name="Zwiers L.-H."/>
            <person name="Turgeon B.G."/>
            <person name="Goodwin S.B."/>
            <person name="Spatafora J.W."/>
            <person name="Crous P.W."/>
            <person name="Grigoriev I.V."/>
        </authorList>
    </citation>
    <scope>NUCLEOTIDE SEQUENCE</scope>
    <source>
        <strain evidence="13 15">CBS 781.70</strain>
    </source>
</reference>
<evidence type="ECO:0000256" key="3">
    <source>
        <dbReference type="ARBA" id="ARBA00012729"/>
    </source>
</evidence>
<evidence type="ECO:0000256" key="2">
    <source>
        <dbReference type="ARBA" id="ARBA00008682"/>
    </source>
</evidence>
<dbReference type="CDD" id="cd02878">
    <property type="entry name" value="GH18_zymocin_alpha"/>
    <property type="match status" value="1"/>
</dbReference>
<evidence type="ECO:0000256" key="5">
    <source>
        <dbReference type="ARBA" id="ARBA00022801"/>
    </source>
</evidence>
<dbReference type="CDD" id="cd00035">
    <property type="entry name" value="ChtBD1"/>
    <property type="match status" value="1"/>
</dbReference>
<reference evidence="15" key="3">
    <citation type="submission" date="2025-04" db="UniProtKB">
        <authorList>
            <consortium name="RefSeq"/>
        </authorList>
    </citation>
    <scope>IDENTIFICATION</scope>
    <source>
        <strain evidence="15">CBS 781.70</strain>
    </source>
</reference>
<evidence type="ECO:0000256" key="4">
    <source>
        <dbReference type="ARBA" id="ARBA00022669"/>
    </source>
</evidence>
<dbReference type="SUPFAM" id="SSF51445">
    <property type="entry name" value="(Trans)glycosidases"/>
    <property type="match status" value="1"/>
</dbReference>
<dbReference type="InterPro" id="IPR001223">
    <property type="entry name" value="Glyco_hydro18_cat"/>
</dbReference>
<dbReference type="OrthoDB" id="73875at2759"/>
<evidence type="ECO:0000313" key="15">
    <source>
        <dbReference type="RefSeq" id="XP_033529772.1"/>
    </source>
</evidence>
<dbReference type="PROSITE" id="PS01095">
    <property type="entry name" value="GH18_1"/>
    <property type="match status" value="1"/>
</dbReference>
<evidence type="ECO:0000259" key="12">
    <source>
        <dbReference type="PROSITE" id="PS51910"/>
    </source>
</evidence>
<evidence type="ECO:0000256" key="11">
    <source>
        <dbReference type="RuleBase" id="RU000489"/>
    </source>
</evidence>
<dbReference type="Gene3D" id="3.20.20.80">
    <property type="entry name" value="Glycosidases"/>
    <property type="match status" value="1"/>
</dbReference>
<dbReference type="Gene3D" id="3.30.60.10">
    <property type="entry name" value="Endochitinase-like"/>
    <property type="match status" value="1"/>
</dbReference>
<keyword evidence="9 11" id="KW-0326">Glycosidase</keyword>
<dbReference type="Pfam" id="PF00704">
    <property type="entry name" value="Glyco_hydro_18"/>
    <property type="match status" value="1"/>
</dbReference>
<reference evidence="15" key="2">
    <citation type="submission" date="2020-04" db="EMBL/GenBank/DDBJ databases">
        <authorList>
            <consortium name="NCBI Genome Project"/>
        </authorList>
    </citation>
    <scope>NUCLEOTIDE SEQUENCE</scope>
    <source>
        <strain evidence="15">CBS 781.70</strain>
    </source>
</reference>
<comment type="similarity">
    <text evidence="2">Belongs to the glycosyl hydrolase 18 family. Chitinase class V subfamily.</text>
</comment>
<comment type="catalytic activity">
    <reaction evidence="1">
        <text>Random endo-hydrolysis of N-acetyl-beta-D-glucosaminide (1-&gt;4)-beta-linkages in chitin and chitodextrins.</text>
        <dbReference type="EC" id="3.2.1.14"/>
    </reaction>
</comment>
<dbReference type="InterPro" id="IPR036861">
    <property type="entry name" value="Endochitinase-like_sf"/>
</dbReference>
<dbReference type="Proteomes" id="UP000504638">
    <property type="component" value="Unplaced"/>
</dbReference>
<keyword evidence="5 11" id="KW-0378">Hydrolase</keyword>
<dbReference type="InterPro" id="IPR053214">
    <property type="entry name" value="LysM12-like"/>
</dbReference>
<evidence type="ECO:0000256" key="1">
    <source>
        <dbReference type="ARBA" id="ARBA00000822"/>
    </source>
</evidence>
<dbReference type="EMBL" id="ML975190">
    <property type="protein sequence ID" value="KAF1808141.1"/>
    <property type="molecule type" value="Genomic_DNA"/>
</dbReference>
<dbReference type="Gene3D" id="3.10.50.10">
    <property type="match status" value="1"/>
</dbReference>
<dbReference type="GO" id="GO:0008843">
    <property type="term" value="F:endochitinase activity"/>
    <property type="evidence" value="ECO:0007669"/>
    <property type="project" value="UniProtKB-EC"/>
</dbReference>
<keyword evidence="10" id="KW-0624">Polysaccharide degradation</keyword>
<dbReference type="InterPro" id="IPR011583">
    <property type="entry name" value="Chitinase_II/V-like_cat"/>
</dbReference>
<dbReference type="PROSITE" id="PS51910">
    <property type="entry name" value="GH18_2"/>
    <property type="match status" value="1"/>
</dbReference>
<organism evidence="13">
    <name type="scientific">Eremomyces bilateralis CBS 781.70</name>
    <dbReference type="NCBI Taxonomy" id="1392243"/>
    <lineage>
        <taxon>Eukaryota</taxon>
        <taxon>Fungi</taxon>
        <taxon>Dikarya</taxon>
        <taxon>Ascomycota</taxon>
        <taxon>Pezizomycotina</taxon>
        <taxon>Dothideomycetes</taxon>
        <taxon>Dothideomycetes incertae sedis</taxon>
        <taxon>Eremomycetales</taxon>
        <taxon>Eremomycetaceae</taxon>
        <taxon>Eremomyces</taxon>
    </lineage>
</organism>
<dbReference type="SMART" id="SM00636">
    <property type="entry name" value="Glyco_18"/>
    <property type="match status" value="1"/>
</dbReference>
<accession>A0A6G1FR35</accession>
<sequence>MPPPISTAVCGPQVPGTRNPGPGINIAELNPCPLKACCNIYGNCGINEDFCDTSSARNKCISNCGQQITNNQVPPKEFIRVGYFQAYNKERPCLHMDVTQVPNTFTHLHFAFADIVAGFEVSVSNIQEQFDKFVKITDKKRILSIGGASSSTDPSRARILRDTIDATNRETVATNLANFVTEHNLDGLDLDYEFFEVQGLPSFNAADGLNLSQLLKALRAKLPNKILTIAVPASYYYLQHLPIRSISNVVDYIVYMTYDLHGQWDYGSPWASSGCPAGNCLRSHVNMTETTTALAIITKSGVKANKIVVGVTSYGRSFRMTSPSCAGPMCTFTGPASGATPGRCTTTPGILANAEIKEILANNPDADATWDGFESDSNVLIFATQWVSYMDDTNKNNRIARYKMNNFGGTVDWASLVSHLQQPEQFQLFKRPITPY</sequence>
<dbReference type="InterPro" id="IPR017853">
    <property type="entry name" value="GH"/>
</dbReference>
<proteinExistence type="inferred from homology"/>
<dbReference type="SUPFAM" id="SSF57016">
    <property type="entry name" value="Plant lectins/antimicrobial peptides"/>
    <property type="match status" value="1"/>
</dbReference>
<dbReference type="InterPro" id="IPR001579">
    <property type="entry name" value="Glyco_hydro_18_chit_AS"/>
</dbReference>
<dbReference type="PANTHER" id="PTHR47700:SF2">
    <property type="entry name" value="CHITINASE"/>
    <property type="match status" value="1"/>
</dbReference>
<evidence type="ECO:0000256" key="8">
    <source>
        <dbReference type="ARBA" id="ARBA00023277"/>
    </source>
</evidence>
<evidence type="ECO:0000256" key="7">
    <source>
        <dbReference type="ARBA" id="ARBA00023026"/>
    </source>
</evidence>
<dbReference type="GO" id="GO:0006032">
    <property type="term" value="P:chitin catabolic process"/>
    <property type="evidence" value="ECO:0007669"/>
    <property type="project" value="UniProtKB-KW"/>
</dbReference>
<feature type="domain" description="GH18" evidence="12">
    <location>
        <begin position="78"/>
        <end position="436"/>
    </location>
</feature>
<evidence type="ECO:0000313" key="13">
    <source>
        <dbReference type="EMBL" id="KAF1808141.1"/>
    </source>
</evidence>
<gene>
    <name evidence="13 15" type="ORF">P152DRAFT_510031</name>
</gene>